<gene>
    <name evidence="1" type="ORF">PSTEL_16900</name>
</gene>
<evidence type="ECO:0000313" key="1">
    <source>
        <dbReference type="EMBL" id="AIQ64525.1"/>
    </source>
</evidence>
<reference evidence="1 2" key="1">
    <citation type="submission" date="2014-08" db="EMBL/GenBank/DDBJ databases">
        <title>Comparative genomics of the Paenibacillus odorifer group.</title>
        <authorList>
            <person name="den Bakker H.C."/>
            <person name="Tsai Y.-C."/>
            <person name="Martin N."/>
            <person name="Korlach J."/>
            <person name="Wiedmann M."/>
        </authorList>
    </citation>
    <scope>NUCLEOTIDE SEQUENCE [LARGE SCALE GENOMIC DNA]</scope>
    <source>
        <strain evidence="1 2">DSM 14472</strain>
    </source>
</reference>
<name>A0A089LWK5_9BACL</name>
<sequence>MRSTRSIDGFDMQWHNKTNFTMIRLDSASAVIAGSYFLNIEQTFAQLELHKVGVSVQPVSN</sequence>
<evidence type="ECO:0000313" key="2">
    <source>
        <dbReference type="Proteomes" id="UP000029507"/>
    </source>
</evidence>
<accession>A0A089LWK5</accession>
<dbReference type="EMBL" id="CP009286">
    <property type="protein sequence ID" value="AIQ64525.1"/>
    <property type="molecule type" value="Genomic_DNA"/>
</dbReference>
<organism evidence="1 2">
    <name type="scientific">Paenibacillus stellifer</name>
    <dbReference type="NCBI Taxonomy" id="169760"/>
    <lineage>
        <taxon>Bacteria</taxon>
        <taxon>Bacillati</taxon>
        <taxon>Bacillota</taxon>
        <taxon>Bacilli</taxon>
        <taxon>Bacillales</taxon>
        <taxon>Paenibacillaceae</taxon>
        <taxon>Paenibacillus</taxon>
    </lineage>
</organism>
<dbReference type="RefSeq" id="WP_038696872.1">
    <property type="nucleotide sequence ID" value="NZ_CP009286.1"/>
</dbReference>
<proteinExistence type="predicted"/>
<keyword evidence="2" id="KW-1185">Reference proteome</keyword>
<dbReference type="AlphaFoldDB" id="A0A089LWK5"/>
<dbReference type="KEGG" id="pste:PSTEL_16900"/>
<protein>
    <submittedName>
        <fullName evidence="1">Uncharacterized protein</fullName>
    </submittedName>
</protein>
<dbReference type="HOGENOM" id="CLU_2918399_0_0_9"/>
<dbReference type="Proteomes" id="UP000029507">
    <property type="component" value="Chromosome"/>
</dbReference>